<evidence type="ECO:0000313" key="2">
    <source>
        <dbReference type="Proteomes" id="UP000054018"/>
    </source>
</evidence>
<dbReference type="Proteomes" id="UP000054018">
    <property type="component" value="Unassembled WGS sequence"/>
</dbReference>
<dbReference type="EMBL" id="KN833718">
    <property type="protein sequence ID" value="KIK24251.1"/>
    <property type="molecule type" value="Genomic_DNA"/>
</dbReference>
<dbReference type="AlphaFoldDB" id="A0A0C9Z552"/>
<organism evidence="1 2">
    <name type="scientific">Pisolithus microcarpus 441</name>
    <dbReference type="NCBI Taxonomy" id="765257"/>
    <lineage>
        <taxon>Eukaryota</taxon>
        <taxon>Fungi</taxon>
        <taxon>Dikarya</taxon>
        <taxon>Basidiomycota</taxon>
        <taxon>Agaricomycotina</taxon>
        <taxon>Agaricomycetes</taxon>
        <taxon>Agaricomycetidae</taxon>
        <taxon>Boletales</taxon>
        <taxon>Sclerodermatineae</taxon>
        <taxon>Pisolithaceae</taxon>
        <taxon>Pisolithus</taxon>
    </lineage>
</organism>
<dbReference type="HOGENOM" id="CLU_2237669_0_0_1"/>
<name>A0A0C9Z552_9AGAM</name>
<evidence type="ECO:0000313" key="1">
    <source>
        <dbReference type="EMBL" id="KIK24251.1"/>
    </source>
</evidence>
<gene>
    <name evidence="1" type="ORF">PISMIDRAFT_678442</name>
</gene>
<sequence length="105" mass="11847">MSICRAPRCNGTTWSVREMYRSSIGPKLLWPSRHNFVLALYTPRPSLLMTTVWGADSPLALPYVITLGHDVIRRGRIGDNHLREMYAPTIKAGRLPGIRSPSHHV</sequence>
<keyword evidence="2" id="KW-1185">Reference proteome</keyword>
<protein>
    <submittedName>
        <fullName evidence="1">Uncharacterized protein</fullName>
    </submittedName>
</protein>
<accession>A0A0C9Z552</accession>
<reference evidence="1 2" key="1">
    <citation type="submission" date="2014-04" db="EMBL/GenBank/DDBJ databases">
        <authorList>
            <consortium name="DOE Joint Genome Institute"/>
            <person name="Kuo A."/>
            <person name="Kohler A."/>
            <person name="Costa M.D."/>
            <person name="Nagy L.G."/>
            <person name="Floudas D."/>
            <person name="Copeland A."/>
            <person name="Barry K.W."/>
            <person name="Cichocki N."/>
            <person name="Veneault-Fourrey C."/>
            <person name="LaButti K."/>
            <person name="Lindquist E.A."/>
            <person name="Lipzen A."/>
            <person name="Lundell T."/>
            <person name="Morin E."/>
            <person name="Murat C."/>
            <person name="Sun H."/>
            <person name="Tunlid A."/>
            <person name="Henrissat B."/>
            <person name="Grigoriev I.V."/>
            <person name="Hibbett D.S."/>
            <person name="Martin F."/>
            <person name="Nordberg H.P."/>
            <person name="Cantor M.N."/>
            <person name="Hua S.X."/>
        </authorList>
    </citation>
    <scope>NUCLEOTIDE SEQUENCE [LARGE SCALE GENOMIC DNA]</scope>
    <source>
        <strain evidence="1 2">441</strain>
    </source>
</reference>
<proteinExistence type="predicted"/>
<reference evidence="2" key="2">
    <citation type="submission" date="2015-01" db="EMBL/GenBank/DDBJ databases">
        <title>Evolutionary Origins and Diversification of the Mycorrhizal Mutualists.</title>
        <authorList>
            <consortium name="DOE Joint Genome Institute"/>
            <consortium name="Mycorrhizal Genomics Consortium"/>
            <person name="Kohler A."/>
            <person name="Kuo A."/>
            <person name="Nagy L.G."/>
            <person name="Floudas D."/>
            <person name="Copeland A."/>
            <person name="Barry K.W."/>
            <person name="Cichocki N."/>
            <person name="Veneault-Fourrey C."/>
            <person name="LaButti K."/>
            <person name="Lindquist E.A."/>
            <person name="Lipzen A."/>
            <person name="Lundell T."/>
            <person name="Morin E."/>
            <person name="Murat C."/>
            <person name="Riley R."/>
            <person name="Ohm R."/>
            <person name="Sun H."/>
            <person name="Tunlid A."/>
            <person name="Henrissat B."/>
            <person name="Grigoriev I.V."/>
            <person name="Hibbett D.S."/>
            <person name="Martin F."/>
        </authorList>
    </citation>
    <scope>NUCLEOTIDE SEQUENCE [LARGE SCALE GENOMIC DNA]</scope>
    <source>
        <strain evidence="2">441</strain>
    </source>
</reference>